<protein>
    <submittedName>
        <fullName evidence="2">Uncharacterized protein</fullName>
    </submittedName>
</protein>
<dbReference type="Proteomes" id="UP000005237">
    <property type="component" value="Unassembled WGS sequence"/>
</dbReference>
<evidence type="ECO:0000313" key="3">
    <source>
        <dbReference type="Proteomes" id="UP000005237"/>
    </source>
</evidence>
<name>A0A8R1IZP1_CAEJA</name>
<dbReference type="AlphaFoldDB" id="A0A8R1IZP1"/>
<feature type="compositionally biased region" description="Basic and acidic residues" evidence="1">
    <location>
        <begin position="1"/>
        <end position="10"/>
    </location>
</feature>
<proteinExistence type="predicted"/>
<evidence type="ECO:0000313" key="2">
    <source>
        <dbReference type="EnsemblMetazoa" id="CJA40396.1"/>
    </source>
</evidence>
<keyword evidence="3" id="KW-1185">Reference proteome</keyword>
<accession>A0A8R1IZP1</accession>
<feature type="region of interest" description="Disordered" evidence="1">
    <location>
        <begin position="1"/>
        <end position="25"/>
    </location>
</feature>
<organism evidence="2 3">
    <name type="scientific">Caenorhabditis japonica</name>
    <dbReference type="NCBI Taxonomy" id="281687"/>
    <lineage>
        <taxon>Eukaryota</taxon>
        <taxon>Metazoa</taxon>
        <taxon>Ecdysozoa</taxon>
        <taxon>Nematoda</taxon>
        <taxon>Chromadorea</taxon>
        <taxon>Rhabditida</taxon>
        <taxon>Rhabditina</taxon>
        <taxon>Rhabditomorpha</taxon>
        <taxon>Rhabditoidea</taxon>
        <taxon>Rhabditidae</taxon>
        <taxon>Peloderinae</taxon>
        <taxon>Caenorhabditis</taxon>
    </lineage>
</organism>
<evidence type="ECO:0000256" key="1">
    <source>
        <dbReference type="SAM" id="MobiDB-lite"/>
    </source>
</evidence>
<dbReference type="EnsemblMetazoa" id="CJA40396.1">
    <property type="protein sequence ID" value="CJA40396.1"/>
    <property type="gene ID" value="WBGene00216244"/>
</dbReference>
<sequence>MKRELNHDAFKQSIWKANDMDPTPV</sequence>
<reference evidence="2" key="2">
    <citation type="submission" date="2022-06" db="UniProtKB">
        <authorList>
            <consortium name="EnsemblMetazoa"/>
        </authorList>
    </citation>
    <scope>IDENTIFICATION</scope>
    <source>
        <strain evidence="2">DF5081</strain>
    </source>
</reference>
<reference evidence="3" key="1">
    <citation type="submission" date="2010-08" db="EMBL/GenBank/DDBJ databases">
        <authorList>
            <consortium name="Caenorhabditis japonica Sequencing Consortium"/>
            <person name="Wilson R.K."/>
        </authorList>
    </citation>
    <scope>NUCLEOTIDE SEQUENCE [LARGE SCALE GENOMIC DNA]</scope>
    <source>
        <strain evidence="3">DF5081</strain>
    </source>
</reference>